<name>W2Q1Q0_PHYN3</name>
<sequence length="120" mass="13047">MRRHVSTTVKSGFSKTVALDRGAKTVVAAAAAVGVNRPTWYRRKKQEATIKVAAHNTATIFYTSRTTKILKVNRMASVRAALGKCCTQVQFVSPGITGLGQPMDVAVMKPFKDAFPYVCI</sequence>
<evidence type="ECO:0000313" key="1">
    <source>
        <dbReference type="EMBL" id="ETN07123.1"/>
    </source>
</evidence>
<proteinExistence type="predicted"/>
<dbReference type="EMBL" id="KI669593">
    <property type="protein sequence ID" value="ETN07123.1"/>
    <property type="molecule type" value="Genomic_DNA"/>
</dbReference>
<gene>
    <name evidence="1" type="ORF">PPTG_23223</name>
</gene>
<reference evidence="1 2" key="2">
    <citation type="submission" date="2013-11" db="EMBL/GenBank/DDBJ databases">
        <title>The Genome Sequence of Phytophthora parasitica INRA-310.</title>
        <authorList>
            <consortium name="The Broad Institute Genomics Platform"/>
            <person name="Russ C."/>
            <person name="Tyler B."/>
            <person name="Panabieres F."/>
            <person name="Shan W."/>
            <person name="Tripathy S."/>
            <person name="Grunwald N."/>
            <person name="Machado M."/>
            <person name="Johnson C.S."/>
            <person name="Arredondo F."/>
            <person name="Hong C."/>
            <person name="Coffey M."/>
            <person name="Young S.K."/>
            <person name="Zeng Q."/>
            <person name="Gargeya S."/>
            <person name="Fitzgerald M."/>
            <person name="Abouelleil A."/>
            <person name="Alvarado L."/>
            <person name="Chapman S.B."/>
            <person name="Gainer-Dewar J."/>
            <person name="Goldberg J."/>
            <person name="Griggs A."/>
            <person name="Gujja S."/>
            <person name="Hansen M."/>
            <person name="Howarth C."/>
            <person name="Imamovic A."/>
            <person name="Ireland A."/>
            <person name="Larimer J."/>
            <person name="McCowan C."/>
            <person name="Murphy C."/>
            <person name="Pearson M."/>
            <person name="Poon T.W."/>
            <person name="Priest M."/>
            <person name="Roberts A."/>
            <person name="Saif S."/>
            <person name="Shea T."/>
            <person name="Sykes S."/>
            <person name="Wortman J."/>
            <person name="Nusbaum C."/>
            <person name="Birren B."/>
        </authorList>
    </citation>
    <scope>NUCLEOTIDE SEQUENCE [LARGE SCALE GENOMIC DNA]</scope>
    <source>
        <strain evidence="1 2">INRA-310</strain>
    </source>
</reference>
<dbReference type="VEuPathDB" id="FungiDB:PPTG_23223"/>
<evidence type="ECO:0000313" key="2">
    <source>
        <dbReference type="Proteomes" id="UP000018817"/>
    </source>
</evidence>
<dbReference type="AlphaFoldDB" id="W2Q1Q0"/>
<reference evidence="2" key="1">
    <citation type="submission" date="2011-12" db="EMBL/GenBank/DDBJ databases">
        <authorList>
            <consortium name="The Broad Institute Genome Sequencing Platform"/>
            <person name="Russ C."/>
            <person name="Tyler B."/>
            <person name="Panabieres F."/>
            <person name="Shan W."/>
            <person name="Tripathy S."/>
            <person name="Grunwald N."/>
            <person name="Machado M."/>
            <person name="Young S.K."/>
            <person name="Zeng Q."/>
            <person name="Gargeya S."/>
            <person name="Fitzgerald M."/>
            <person name="Haas B."/>
            <person name="Abouelleil A."/>
            <person name="Alvarado L."/>
            <person name="Arachchi H.M."/>
            <person name="Berlin A."/>
            <person name="Chapman S.B."/>
            <person name="Gearin G."/>
            <person name="Goldberg J."/>
            <person name="Griggs A."/>
            <person name="Gujja S."/>
            <person name="Hansen M."/>
            <person name="Heiman D."/>
            <person name="Howarth C."/>
            <person name="Larimer J."/>
            <person name="Lui A."/>
            <person name="MacDonald P.J.P."/>
            <person name="McCowen C."/>
            <person name="Montmayeur A."/>
            <person name="Murphy C."/>
            <person name="Neiman D."/>
            <person name="Pearson M."/>
            <person name="Priest M."/>
            <person name="Roberts A."/>
            <person name="Saif S."/>
            <person name="Shea T."/>
            <person name="Sisk P."/>
            <person name="Stolte C."/>
            <person name="Sykes S."/>
            <person name="Wortman J."/>
            <person name="Nusbaum C."/>
            <person name="Birren B."/>
        </authorList>
    </citation>
    <scope>NUCLEOTIDE SEQUENCE [LARGE SCALE GENOMIC DNA]</scope>
    <source>
        <strain evidence="2">INRA-310</strain>
    </source>
</reference>
<accession>W2Q1Q0</accession>
<organism evidence="1 2">
    <name type="scientific">Phytophthora nicotianae (strain INRA-310)</name>
    <name type="common">Phytophthora parasitica</name>
    <dbReference type="NCBI Taxonomy" id="761204"/>
    <lineage>
        <taxon>Eukaryota</taxon>
        <taxon>Sar</taxon>
        <taxon>Stramenopiles</taxon>
        <taxon>Oomycota</taxon>
        <taxon>Peronosporomycetes</taxon>
        <taxon>Peronosporales</taxon>
        <taxon>Peronosporaceae</taxon>
        <taxon>Phytophthora</taxon>
    </lineage>
</organism>
<protein>
    <submittedName>
        <fullName evidence="1">Uncharacterized protein</fullName>
    </submittedName>
</protein>
<dbReference type="Proteomes" id="UP000018817">
    <property type="component" value="Unassembled WGS sequence"/>
</dbReference>
<dbReference type="OrthoDB" id="88973at2759"/>
<dbReference type="GeneID" id="20191822"/>
<dbReference type="RefSeq" id="XP_008907499.1">
    <property type="nucleotide sequence ID" value="XM_008909251.1"/>
</dbReference>